<reference evidence="3" key="1">
    <citation type="submission" date="2017-05" db="EMBL/GenBank/DDBJ databases">
        <title>Physiological properties and genetic analysis related to exopolysaccharide production of fresh-water unicellular cyanobacterium Aphanothece sacrum, Suizenji Nori, that has been cultured as a food source in Japan.</title>
        <authorList>
            <person name="Kanesaki Y."/>
            <person name="Yoshikawa S."/>
            <person name="Ohki K."/>
        </authorList>
    </citation>
    <scope>NUCLEOTIDE SEQUENCE [LARGE SCALE GENOMIC DNA]</scope>
    <source>
        <strain evidence="3">FPU1</strain>
    </source>
</reference>
<dbReference type="InterPro" id="IPR035901">
    <property type="entry name" value="GIY-YIG_endonuc_sf"/>
</dbReference>
<dbReference type="AlphaFoldDB" id="A0A401IEB1"/>
<protein>
    <submittedName>
        <fullName evidence="2">Excinuclease ABC subunit C</fullName>
    </submittedName>
</protein>
<dbReference type="SUPFAM" id="SSF82771">
    <property type="entry name" value="GIY-YIG endonuclease"/>
    <property type="match status" value="1"/>
</dbReference>
<dbReference type="GO" id="GO:0006974">
    <property type="term" value="P:DNA damage response"/>
    <property type="evidence" value="ECO:0007669"/>
    <property type="project" value="TreeGrafter"/>
</dbReference>
<feature type="domain" description="GIY-YIG" evidence="1">
    <location>
        <begin position="23"/>
        <end position="98"/>
    </location>
</feature>
<dbReference type="Gene3D" id="3.40.1440.10">
    <property type="entry name" value="GIY-YIG endonuclease"/>
    <property type="match status" value="1"/>
</dbReference>
<name>A0A401IEB1_APHSA</name>
<dbReference type="SMART" id="SM00465">
    <property type="entry name" value="GIYc"/>
    <property type="match status" value="1"/>
</dbReference>
<dbReference type="CDD" id="cd00719">
    <property type="entry name" value="GIY-YIG_SF"/>
    <property type="match status" value="1"/>
</dbReference>
<dbReference type="RefSeq" id="WP_174715374.1">
    <property type="nucleotide sequence ID" value="NZ_BDQK01000003.1"/>
</dbReference>
<dbReference type="EMBL" id="BDQK01000003">
    <property type="protein sequence ID" value="GBF79622.1"/>
    <property type="molecule type" value="Genomic_DNA"/>
</dbReference>
<evidence type="ECO:0000313" key="2">
    <source>
        <dbReference type="EMBL" id="GBF79622.1"/>
    </source>
</evidence>
<organism evidence="2 3">
    <name type="scientific">Aphanothece sacrum FPU1</name>
    <dbReference type="NCBI Taxonomy" id="1920663"/>
    <lineage>
        <taxon>Bacteria</taxon>
        <taxon>Bacillati</taxon>
        <taxon>Cyanobacteriota</taxon>
        <taxon>Cyanophyceae</taxon>
        <taxon>Oscillatoriophycideae</taxon>
        <taxon>Chroococcales</taxon>
        <taxon>Aphanothecaceae</taxon>
        <taxon>Aphanothece</taxon>
    </lineage>
</organism>
<sequence>MIADVSILELPRIALHAKQLLPEYSGIYYVLDETKTIWYIGKAKNLRKRWQGQSHHRIYQLEAQKKKYFTIYYEQVDDSQLDHIEQQRISQYNPYLNATSVKTKTLRPTETLLRETIAAIADFAVILGVEPPRKEIESQMRSQWLAEKKVLGLNVIHIALNDDDFQEKFKPESLEEEEALIKKPFMSRKAYAHKWESVQFARQYRLSVNNYAIEINSFTWFLTQEIRELKQYTQTTLAQESIRTLTPEALTKIQHQADNQQSYALHLQRLIPYTSDLIQLLFNEPIDHEGASKELTQISEDYKTGKRGVGSRSTPIKSKFITSEFTTIDELLLSRGIEPNKYDQGQIITFPKFRDRIGVYIKTFSGNGQQPYYNLVEGMLDNKTTKGAYSQFNLVYLLANVDTKAWLLVEEYLKDFALPAGKLSNGEGFMTKFYISPRKYIVPAKVNIKLEKIEYSAWIPFGFNPEFPSLELAIEEIRKRLQNSDLPDLKVSFKRETIEK</sequence>
<dbReference type="GO" id="GO:0009380">
    <property type="term" value="C:excinuclease repair complex"/>
    <property type="evidence" value="ECO:0007669"/>
    <property type="project" value="TreeGrafter"/>
</dbReference>
<dbReference type="InterPro" id="IPR000305">
    <property type="entry name" value="GIY-YIG_endonuc"/>
</dbReference>
<comment type="caution">
    <text evidence="2">The sequence shown here is derived from an EMBL/GenBank/DDBJ whole genome shotgun (WGS) entry which is preliminary data.</text>
</comment>
<evidence type="ECO:0000313" key="3">
    <source>
        <dbReference type="Proteomes" id="UP000287247"/>
    </source>
</evidence>
<proteinExistence type="predicted"/>
<evidence type="ECO:0000259" key="1">
    <source>
        <dbReference type="PROSITE" id="PS50164"/>
    </source>
</evidence>
<dbReference type="InterPro" id="IPR050066">
    <property type="entry name" value="UvrABC_protein_C"/>
</dbReference>
<dbReference type="PANTHER" id="PTHR30562:SF1">
    <property type="entry name" value="UVRABC SYSTEM PROTEIN C"/>
    <property type="match status" value="1"/>
</dbReference>
<keyword evidence="3" id="KW-1185">Reference proteome</keyword>
<dbReference type="Proteomes" id="UP000287247">
    <property type="component" value="Unassembled WGS sequence"/>
</dbReference>
<accession>A0A401IEB1</accession>
<gene>
    <name evidence="2" type="ORF">AsFPU1_1020</name>
</gene>
<dbReference type="PROSITE" id="PS50164">
    <property type="entry name" value="GIY_YIG"/>
    <property type="match status" value="1"/>
</dbReference>
<dbReference type="PANTHER" id="PTHR30562">
    <property type="entry name" value="UVRC/OXIDOREDUCTASE"/>
    <property type="match status" value="1"/>
</dbReference>